<dbReference type="Proteomes" id="UP000308600">
    <property type="component" value="Unassembled WGS sequence"/>
</dbReference>
<sequence length="197" mass="21962">MHFYQKPNTAFTIESSFKLEIEINKDSLQGILNSVQLPDVALQNLDSARQTVSMLLSTEYGLSAFHPIIKSLVGQVLDVHSKIQSQAIIFYQIAGLTDNIEKLCFLLSQVQGPYTGPSGAETVIAIESALRSLTVGIEVILFYHWIDAKDLCQDIDKIKNCNKLSQAFSELQQQIKVLRQLIEAQLLKRDGISSPIL</sequence>
<organism evidence="1 2">
    <name type="scientific">Pluteus cervinus</name>
    <dbReference type="NCBI Taxonomy" id="181527"/>
    <lineage>
        <taxon>Eukaryota</taxon>
        <taxon>Fungi</taxon>
        <taxon>Dikarya</taxon>
        <taxon>Basidiomycota</taxon>
        <taxon>Agaricomycotina</taxon>
        <taxon>Agaricomycetes</taxon>
        <taxon>Agaricomycetidae</taxon>
        <taxon>Agaricales</taxon>
        <taxon>Pluteineae</taxon>
        <taxon>Pluteaceae</taxon>
        <taxon>Pluteus</taxon>
    </lineage>
</organism>
<proteinExistence type="predicted"/>
<accession>A0ACD3ASJ3</accession>
<dbReference type="EMBL" id="ML208351">
    <property type="protein sequence ID" value="TFK68480.1"/>
    <property type="molecule type" value="Genomic_DNA"/>
</dbReference>
<gene>
    <name evidence="1" type="ORF">BDN72DRAFT_879008</name>
</gene>
<keyword evidence="2" id="KW-1185">Reference proteome</keyword>
<protein>
    <submittedName>
        <fullName evidence="1">Uncharacterized protein</fullName>
    </submittedName>
</protein>
<evidence type="ECO:0000313" key="2">
    <source>
        <dbReference type="Proteomes" id="UP000308600"/>
    </source>
</evidence>
<evidence type="ECO:0000313" key="1">
    <source>
        <dbReference type="EMBL" id="TFK68480.1"/>
    </source>
</evidence>
<reference evidence="1 2" key="1">
    <citation type="journal article" date="2019" name="Nat. Ecol. Evol.">
        <title>Megaphylogeny resolves global patterns of mushroom evolution.</title>
        <authorList>
            <person name="Varga T."/>
            <person name="Krizsan K."/>
            <person name="Foldi C."/>
            <person name="Dima B."/>
            <person name="Sanchez-Garcia M."/>
            <person name="Sanchez-Ramirez S."/>
            <person name="Szollosi G.J."/>
            <person name="Szarkandi J.G."/>
            <person name="Papp V."/>
            <person name="Albert L."/>
            <person name="Andreopoulos W."/>
            <person name="Angelini C."/>
            <person name="Antonin V."/>
            <person name="Barry K.W."/>
            <person name="Bougher N.L."/>
            <person name="Buchanan P."/>
            <person name="Buyck B."/>
            <person name="Bense V."/>
            <person name="Catcheside P."/>
            <person name="Chovatia M."/>
            <person name="Cooper J."/>
            <person name="Damon W."/>
            <person name="Desjardin D."/>
            <person name="Finy P."/>
            <person name="Geml J."/>
            <person name="Haridas S."/>
            <person name="Hughes K."/>
            <person name="Justo A."/>
            <person name="Karasinski D."/>
            <person name="Kautmanova I."/>
            <person name="Kiss B."/>
            <person name="Kocsube S."/>
            <person name="Kotiranta H."/>
            <person name="LaButti K.M."/>
            <person name="Lechner B.E."/>
            <person name="Liimatainen K."/>
            <person name="Lipzen A."/>
            <person name="Lukacs Z."/>
            <person name="Mihaltcheva S."/>
            <person name="Morgado L.N."/>
            <person name="Niskanen T."/>
            <person name="Noordeloos M.E."/>
            <person name="Ohm R.A."/>
            <person name="Ortiz-Santana B."/>
            <person name="Ovrebo C."/>
            <person name="Racz N."/>
            <person name="Riley R."/>
            <person name="Savchenko A."/>
            <person name="Shiryaev A."/>
            <person name="Soop K."/>
            <person name="Spirin V."/>
            <person name="Szebenyi C."/>
            <person name="Tomsovsky M."/>
            <person name="Tulloss R.E."/>
            <person name="Uehling J."/>
            <person name="Grigoriev I.V."/>
            <person name="Vagvolgyi C."/>
            <person name="Papp T."/>
            <person name="Martin F.M."/>
            <person name="Miettinen O."/>
            <person name="Hibbett D.S."/>
            <person name="Nagy L.G."/>
        </authorList>
    </citation>
    <scope>NUCLEOTIDE SEQUENCE [LARGE SCALE GENOMIC DNA]</scope>
    <source>
        <strain evidence="1 2">NL-1719</strain>
    </source>
</reference>
<name>A0ACD3ASJ3_9AGAR</name>